<dbReference type="OrthoDB" id="958254at2759"/>
<protein>
    <recommendedName>
        <fullName evidence="9">Gamma-interferon-inducible lysosomal thiol reductase</fullName>
    </recommendedName>
</protein>
<evidence type="ECO:0000313" key="8">
    <source>
        <dbReference type="Proteomes" id="UP001141806"/>
    </source>
</evidence>
<keyword evidence="8" id="KW-1185">Reference proteome</keyword>
<evidence type="ECO:0000313" key="7">
    <source>
        <dbReference type="EMBL" id="KAJ4971705.1"/>
    </source>
</evidence>
<feature type="signal peptide" evidence="6">
    <location>
        <begin position="1"/>
        <end position="25"/>
    </location>
</feature>
<evidence type="ECO:0000256" key="5">
    <source>
        <dbReference type="ARBA" id="ARBA00023180"/>
    </source>
</evidence>
<evidence type="ECO:0000256" key="2">
    <source>
        <dbReference type="ARBA" id="ARBA00005679"/>
    </source>
</evidence>
<feature type="chain" id="PRO_5040397544" description="Gamma-interferon-inducible lysosomal thiol reductase" evidence="6">
    <location>
        <begin position="26"/>
        <end position="255"/>
    </location>
</feature>
<name>A0A9Q0KJN4_9MAGN</name>
<evidence type="ECO:0000256" key="4">
    <source>
        <dbReference type="ARBA" id="ARBA00022729"/>
    </source>
</evidence>
<dbReference type="Proteomes" id="UP001141806">
    <property type="component" value="Unassembled WGS sequence"/>
</dbReference>
<dbReference type="EMBL" id="JAMYWD010000005">
    <property type="protein sequence ID" value="KAJ4971705.1"/>
    <property type="molecule type" value="Genomic_DNA"/>
</dbReference>
<evidence type="ECO:0000256" key="1">
    <source>
        <dbReference type="ARBA" id="ARBA00004613"/>
    </source>
</evidence>
<dbReference type="InterPro" id="IPR004911">
    <property type="entry name" value="Interferon-induced_GILT"/>
</dbReference>
<gene>
    <name evidence="7" type="ORF">NE237_004804</name>
</gene>
<dbReference type="GO" id="GO:0016671">
    <property type="term" value="F:oxidoreductase activity, acting on a sulfur group of donors, disulfide as acceptor"/>
    <property type="evidence" value="ECO:0007669"/>
    <property type="project" value="InterPro"/>
</dbReference>
<dbReference type="GO" id="GO:0005576">
    <property type="term" value="C:extracellular region"/>
    <property type="evidence" value="ECO:0007669"/>
    <property type="project" value="UniProtKB-SubCell"/>
</dbReference>
<evidence type="ECO:0008006" key="9">
    <source>
        <dbReference type="Google" id="ProtNLM"/>
    </source>
</evidence>
<organism evidence="7 8">
    <name type="scientific">Protea cynaroides</name>
    <dbReference type="NCBI Taxonomy" id="273540"/>
    <lineage>
        <taxon>Eukaryota</taxon>
        <taxon>Viridiplantae</taxon>
        <taxon>Streptophyta</taxon>
        <taxon>Embryophyta</taxon>
        <taxon>Tracheophyta</taxon>
        <taxon>Spermatophyta</taxon>
        <taxon>Magnoliopsida</taxon>
        <taxon>Proteales</taxon>
        <taxon>Proteaceae</taxon>
        <taxon>Protea</taxon>
    </lineage>
</organism>
<keyword evidence="4 6" id="KW-0732">Signal</keyword>
<dbReference type="PANTHER" id="PTHR13234">
    <property type="entry name" value="GAMMA-INTERFERON INDUCIBLE LYSOSOMAL THIOL REDUCTASE GILT"/>
    <property type="match status" value="1"/>
</dbReference>
<dbReference type="Pfam" id="PF03227">
    <property type="entry name" value="GILT"/>
    <property type="match status" value="1"/>
</dbReference>
<comment type="caution">
    <text evidence="7">The sequence shown here is derived from an EMBL/GenBank/DDBJ whole genome shotgun (WGS) entry which is preliminary data.</text>
</comment>
<evidence type="ECO:0000256" key="6">
    <source>
        <dbReference type="SAM" id="SignalP"/>
    </source>
</evidence>
<reference evidence="7" key="1">
    <citation type="journal article" date="2023" name="Plant J.">
        <title>The genome of the king protea, Protea cynaroides.</title>
        <authorList>
            <person name="Chang J."/>
            <person name="Duong T.A."/>
            <person name="Schoeman C."/>
            <person name="Ma X."/>
            <person name="Roodt D."/>
            <person name="Barker N."/>
            <person name="Li Z."/>
            <person name="Van de Peer Y."/>
            <person name="Mizrachi E."/>
        </authorList>
    </citation>
    <scope>NUCLEOTIDE SEQUENCE</scope>
    <source>
        <tissue evidence="7">Young leaves</tissue>
    </source>
</reference>
<proteinExistence type="inferred from homology"/>
<keyword evidence="5" id="KW-0325">Glycoprotein</keyword>
<comment type="similarity">
    <text evidence="2">Belongs to the GILT family.</text>
</comment>
<sequence length="255" mass="28604">MASLGFPSRLLLSYVLVFASVNVSSCPAPKVPLALYYETLCPACSIFIINQLSSVWKQELITIVDLKLVPYGNAEIQGNDTIVCQHGPDECLLNTVEACAIDVWPDVNKHFNFIYCVEQLVKEGKYKKWQSCFKKTRVDPKPIVECYNTKHGKEIELYYANITGSLQPPHEYVPWVTVNDQPLYLDYANFKSYVCKAYNGTSLPKACKSLPHQVISVEKAKPTYEVSYAEKPTKMQASYSSSPTKMGRKCTAGTS</sequence>
<accession>A0A9Q0KJN4</accession>
<comment type="subcellular location">
    <subcellularLocation>
        <location evidence="1">Secreted</location>
    </subcellularLocation>
</comment>
<keyword evidence="3" id="KW-0964">Secreted</keyword>
<evidence type="ECO:0000256" key="3">
    <source>
        <dbReference type="ARBA" id="ARBA00022525"/>
    </source>
</evidence>
<dbReference type="PANTHER" id="PTHR13234:SF8">
    <property type="entry name" value="GAMMA-INTERFERON-INDUCIBLE LYSOSOMAL THIOL REDUCTASE"/>
    <property type="match status" value="1"/>
</dbReference>
<dbReference type="AlphaFoldDB" id="A0A9Q0KJN4"/>